<feature type="region of interest" description="Disordered" evidence="2">
    <location>
        <begin position="91"/>
        <end position="134"/>
    </location>
</feature>
<feature type="region of interest" description="Disordered" evidence="2">
    <location>
        <begin position="246"/>
        <end position="288"/>
    </location>
</feature>
<feature type="compositionally biased region" description="Polar residues" evidence="2">
    <location>
        <begin position="166"/>
        <end position="176"/>
    </location>
</feature>
<evidence type="ECO:0000313" key="3">
    <source>
        <dbReference type="EMBL" id="CAE0705592.1"/>
    </source>
</evidence>
<accession>A0A7S4A6T0</accession>
<dbReference type="EMBL" id="CAKKNE010000006">
    <property type="protein sequence ID" value="CAH0378693.1"/>
    <property type="molecule type" value="Genomic_DNA"/>
</dbReference>
<feature type="coiled-coil region" evidence="1">
    <location>
        <begin position="189"/>
        <end position="216"/>
    </location>
</feature>
<reference evidence="4" key="2">
    <citation type="submission" date="2021-11" db="EMBL/GenBank/DDBJ databases">
        <authorList>
            <consortium name="Genoscope - CEA"/>
            <person name="William W."/>
        </authorList>
    </citation>
    <scope>NUCLEOTIDE SEQUENCE</scope>
</reference>
<sequence length="428" mass="47486">MADVDARPWHEAKGLELGNWLRNKCPQRQFGGQAKVDGLVRTLTAAHERLEKAETDEERCLAWAHVALDLEASCKRAGDFHQLWVANLLQGTPSEPTTEADKEAQTETKETTETEAQCEIIEPAPTPKSTSTVLPPLDLAAASAVSVEPLLSKTERPKTPKIDPPGSQSARASTPSPEEKPNLLKMSMLERQEYVRKQKQAKLEKARQAKADAEVAEMRAPRLNKPRRVNAAPVVALAAERLKKPLKVRDENKAKAAPKPVAEKKKAPPKKKKVAAAKPEPPKKEDKDEQFMTRLAALRHDAQAKIAQQAAEEAEAKIAQQAAEQAAAAVDPAEAARALIRTEVEFDRKVDGRYFYRLRHADDIEAKSIYRRRAGNGEGVALSVGRDAKNAEHVLQVLFDEDLWNATTAHDYLVQHYSVEYSRRLESN</sequence>
<dbReference type="EMBL" id="HBIW01024413">
    <property type="protein sequence ID" value="CAE0705592.1"/>
    <property type="molecule type" value="Transcribed_RNA"/>
</dbReference>
<protein>
    <submittedName>
        <fullName evidence="3">Uncharacterized protein</fullName>
    </submittedName>
</protein>
<proteinExistence type="predicted"/>
<keyword evidence="1" id="KW-0175">Coiled coil</keyword>
<name>A0A7S4A6T0_9STRA</name>
<organism evidence="3">
    <name type="scientific">Pelagomonas calceolata</name>
    <dbReference type="NCBI Taxonomy" id="35677"/>
    <lineage>
        <taxon>Eukaryota</taxon>
        <taxon>Sar</taxon>
        <taxon>Stramenopiles</taxon>
        <taxon>Ochrophyta</taxon>
        <taxon>Pelagophyceae</taxon>
        <taxon>Pelagomonadales</taxon>
        <taxon>Pelagomonadaceae</taxon>
        <taxon>Pelagomonas</taxon>
    </lineage>
</organism>
<dbReference type="OrthoDB" id="10671799at2759"/>
<feature type="compositionally biased region" description="Basic and acidic residues" evidence="2">
    <location>
        <begin position="99"/>
        <end position="112"/>
    </location>
</feature>
<dbReference type="AlphaFoldDB" id="A0A7S4A6T0"/>
<evidence type="ECO:0000256" key="2">
    <source>
        <dbReference type="SAM" id="MobiDB-lite"/>
    </source>
</evidence>
<evidence type="ECO:0000313" key="5">
    <source>
        <dbReference type="Proteomes" id="UP000789595"/>
    </source>
</evidence>
<keyword evidence="5" id="KW-1185">Reference proteome</keyword>
<feature type="region of interest" description="Disordered" evidence="2">
    <location>
        <begin position="148"/>
        <end position="182"/>
    </location>
</feature>
<reference evidence="3" key="1">
    <citation type="submission" date="2021-01" db="EMBL/GenBank/DDBJ databases">
        <authorList>
            <person name="Corre E."/>
            <person name="Pelletier E."/>
            <person name="Niang G."/>
            <person name="Scheremetjew M."/>
            <person name="Finn R."/>
            <person name="Kale V."/>
            <person name="Holt S."/>
            <person name="Cochrane G."/>
            <person name="Meng A."/>
            <person name="Brown T."/>
            <person name="Cohen L."/>
        </authorList>
    </citation>
    <scope>NUCLEOTIDE SEQUENCE</scope>
    <source>
        <strain evidence="3">CCMP1756</strain>
    </source>
</reference>
<gene>
    <name evidence="3" type="ORF">PCAL00307_LOCUS21041</name>
    <name evidence="4" type="ORF">PECAL_6P02890</name>
</gene>
<feature type="coiled-coil region" evidence="1">
    <location>
        <begin position="297"/>
        <end position="324"/>
    </location>
</feature>
<dbReference type="Proteomes" id="UP000789595">
    <property type="component" value="Unassembled WGS sequence"/>
</dbReference>
<evidence type="ECO:0000313" key="4">
    <source>
        <dbReference type="EMBL" id="CAH0378693.1"/>
    </source>
</evidence>
<evidence type="ECO:0000256" key="1">
    <source>
        <dbReference type="SAM" id="Coils"/>
    </source>
</evidence>